<sequence length="304" mass="33036">MVAHLLAVLLCCAAAVPGLLGAAVTCDAGDVTAAVNFAVHHINEHHKHGFKFKLLEVQSSTYEQGEGGCSIDINMNLMQSQCHVTNPKPEDQCEFMMQSERGAVATCNAKLYVMGVEARVISHNCITKPELTNAEMMADCPDCPTLLPLNDMTGVQAVREAVKKFNLESNHQNYFALMEISLLTSGYIPSVGMITWPKFVLVETVCPKHSRIVPEACSPRCPDRAHHVFCKTSYSHGTAQVGELQCELYLPRNTDPLPIGVQEPTCGSFHDSPEGAACTALLTTHEPAIHQICPFPLAVPLQQA</sequence>
<keyword evidence="2" id="KW-1015">Disulfide bond</keyword>
<dbReference type="PANTHER" id="PTHR13814:SF6">
    <property type="entry name" value="ALPHA-2-HS-GLYCOPROTEIN"/>
    <property type="match status" value="1"/>
</dbReference>
<dbReference type="KEGG" id="hcq:109516938"/>
<dbReference type="STRING" id="109280.ENSHCOP00000006360"/>
<dbReference type="OMA" id="KHEENCA"/>
<feature type="domain" description="Cystatin" evidence="5">
    <location>
        <begin position="18"/>
        <end position="126"/>
    </location>
</feature>
<dbReference type="SUPFAM" id="SSF54403">
    <property type="entry name" value="Cystatin/monellin"/>
    <property type="match status" value="2"/>
</dbReference>
<proteinExistence type="predicted"/>
<evidence type="ECO:0000256" key="4">
    <source>
        <dbReference type="SAM" id="SignalP"/>
    </source>
</evidence>
<dbReference type="GO" id="GO:0072562">
    <property type="term" value="C:blood microparticle"/>
    <property type="evidence" value="ECO:0007669"/>
    <property type="project" value="TreeGrafter"/>
</dbReference>
<dbReference type="OrthoDB" id="8780871at2759"/>
<dbReference type="InterPro" id="IPR050735">
    <property type="entry name" value="Kininogen_Fetuin_HRG"/>
</dbReference>
<dbReference type="PANTHER" id="PTHR13814">
    <property type="entry name" value="FETUIN"/>
    <property type="match status" value="1"/>
</dbReference>
<protein>
    <submittedName>
        <fullName evidence="6">Alpha-2-HS-glycoprotein-like</fullName>
    </submittedName>
</protein>
<evidence type="ECO:0000256" key="2">
    <source>
        <dbReference type="ARBA" id="ARBA00023157"/>
    </source>
</evidence>
<evidence type="ECO:0000313" key="6">
    <source>
        <dbReference type="Ensembl" id="ENSHCOP00000006360.1"/>
    </source>
</evidence>
<name>A0A3Q2XNR9_HIPCM</name>
<feature type="chain" id="PRO_5018744991" evidence="4">
    <location>
        <begin position="22"/>
        <end position="304"/>
    </location>
</feature>
<accession>A0A3Q2XNR9</accession>
<dbReference type="GO" id="GO:0031012">
    <property type="term" value="C:extracellular matrix"/>
    <property type="evidence" value="ECO:0007669"/>
    <property type="project" value="TreeGrafter"/>
</dbReference>
<evidence type="ECO:0000256" key="3">
    <source>
        <dbReference type="ARBA" id="ARBA00023180"/>
    </source>
</evidence>
<keyword evidence="7" id="KW-1185">Reference proteome</keyword>
<dbReference type="GO" id="GO:0004869">
    <property type="term" value="F:cysteine-type endopeptidase inhibitor activity"/>
    <property type="evidence" value="ECO:0007669"/>
    <property type="project" value="InterPro"/>
</dbReference>
<feature type="signal peptide" evidence="4">
    <location>
        <begin position="1"/>
        <end position="21"/>
    </location>
</feature>
<organism evidence="6 7">
    <name type="scientific">Hippocampus comes</name>
    <name type="common">Tiger tail seahorse</name>
    <dbReference type="NCBI Taxonomy" id="109280"/>
    <lineage>
        <taxon>Eukaryota</taxon>
        <taxon>Metazoa</taxon>
        <taxon>Chordata</taxon>
        <taxon>Craniata</taxon>
        <taxon>Vertebrata</taxon>
        <taxon>Euteleostomi</taxon>
        <taxon>Actinopterygii</taxon>
        <taxon>Neopterygii</taxon>
        <taxon>Teleostei</taxon>
        <taxon>Neoteleostei</taxon>
        <taxon>Acanthomorphata</taxon>
        <taxon>Syngnathiaria</taxon>
        <taxon>Syngnathiformes</taxon>
        <taxon>Syngnathoidei</taxon>
        <taxon>Syngnathidae</taxon>
        <taxon>Hippocampus</taxon>
    </lineage>
</organism>
<reference evidence="6" key="1">
    <citation type="submission" date="2025-08" db="UniProtKB">
        <authorList>
            <consortium name="Ensembl"/>
        </authorList>
    </citation>
    <scope>IDENTIFICATION</scope>
</reference>
<evidence type="ECO:0000256" key="1">
    <source>
        <dbReference type="ARBA" id="ARBA00022729"/>
    </source>
</evidence>
<evidence type="ECO:0000313" key="7">
    <source>
        <dbReference type="Proteomes" id="UP000264820"/>
    </source>
</evidence>
<dbReference type="Ensembl" id="ENSHCOT00000003797.1">
    <property type="protein sequence ID" value="ENSHCOP00000006360.1"/>
    <property type="gene ID" value="ENSHCOG00000008144.1"/>
</dbReference>
<keyword evidence="3" id="KW-0325">Glycoprotein</keyword>
<dbReference type="InterPro" id="IPR046350">
    <property type="entry name" value="Cystatin_sf"/>
</dbReference>
<dbReference type="Pfam" id="PF00666">
    <property type="entry name" value="Cathelicidins"/>
    <property type="match status" value="1"/>
</dbReference>
<dbReference type="RefSeq" id="XP_019727330.1">
    <property type="nucleotide sequence ID" value="XM_019871771.1"/>
</dbReference>
<feature type="domain" description="Cystatin" evidence="5">
    <location>
        <begin position="139"/>
        <end position="247"/>
    </location>
</feature>
<reference evidence="6" key="2">
    <citation type="submission" date="2025-09" db="UniProtKB">
        <authorList>
            <consortium name="Ensembl"/>
        </authorList>
    </citation>
    <scope>IDENTIFICATION</scope>
</reference>
<dbReference type="SMART" id="SM00043">
    <property type="entry name" value="CY"/>
    <property type="match status" value="2"/>
</dbReference>
<dbReference type="InterPro" id="IPR000010">
    <property type="entry name" value="Cystatin_dom"/>
</dbReference>
<evidence type="ECO:0000259" key="5">
    <source>
        <dbReference type="SMART" id="SM00043"/>
    </source>
</evidence>
<dbReference type="GeneID" id="109516938"/>
<dbReference type="GeneTree" id="ENSGT00950000182930"/>
<dbReference type="Gene3D" id="3.10.450.10">
    <property type="match status" value="2"/>
</dbReference>
<dbReference type="Proteomes" id="UP000264820">
    <property type="component" value="Unplaced"/>
</dbReference>
<dbReference type="AlphaFoldDB" id="A0A3Q2XNR9"/>
<keyword evidence="1 4" id="KW-0732">Signal</keyword>